<comment type="caution">
    <text evidence="1">The sequence shown here is derived from an EMBL/GenBank/DDBJ whole genome shotgun (WGS) entry which is preliminary data.</text>
</comment>
<organism evidence="1 2">
    <name type="scientific">Pseudoxanthomonas composti</name>
    <dbReference type="NCBI Taxonomy" id="2137479"/>
    <lineage>
        <taxon>Bacteria</taxon>
        <taxon>Pseudomonadati</taxon>
        <taxon>Pseudomonadota</taxon>
        <taxon>Gammaproteobacteria</taxon>
        <taxon>Lysobacterales</taxon>
        <taxon>Lysobacteraceae</taxon>
        <taxon>Pseudoxanthomonas</taxon>
    </lineage>
</organism>
<dbReference type="RefSeq" id="WP_129471494.1">
    <property type="nucleotide sequence ID" value="NZ_SAWZ01000006.1"/>
</dbReference>
<keyword evidence="2" id="KW-1185">Reference proteome</keyword>
<dbReference type="Pfam" id="PF06258">
    <property type="entry name" value="Mito_fiss_Elm1"/>
    <property type="match status" value="1"/>
</dbReference>
<evidence type="ECO:0000313" key="1">
    <source>
        <dbReference type="EMBL" id="RXR04223.1"/>
    </source>
</evidence>
<dbReference type="PANTHER" id="PTHR33986">
    <property type="entry name" value="OS02G0535700 PROTEIN"/>
    <property type="match status" value="1"/>
</dbReference>
<evidence type="ECO:0000313" key="2">
    <source>
        <dbReference type="Proteomes" id="UP000289784"/>
    </source>
</evidence>
<accession>A0A4Q1JTE3</accession>
<proteinExistence type="predicted"/>
<dbReference type="OrthoDB" id="272235at2"/>
<reference evidence="1 2" key="1">
    <citation type="submission" date="2019-01" db="EMBL/GenBank/DDBJ databases">
        <title>Pseudoxanthomonas composti sp. nov., isolated from compost.</title>
        <authorList>
            <person name="Yang G."/>
        </authorList>
    </citation>
    <scope>NUCLEOTIDE SEQUENCE [LARGE SCALE GENOMIC DNA]</scope>
    <source>
        <strain evidence="1 2">GSS15</strain>
    </source>
</reference>
<dbReference type="Proteomes" id="UP000289784">
    <property type="component" value="Unassembled WGS sequence"/>
</dbReference>
<gene>
    <name evidence="1" type="ORF">EPA99_12100</name>
</gene>
<dbReference type="EMBL" id="SAWZ01000006">
    <property type="protein sequence ID" value="RXR04223.1"/>
    <property type="molecule type" value="Genomic_DNA"/>
</dbReference>
<name>A0A4Q1JTE3_9GAMM</name>
<dbReference type="InterPro" id="IPR009367">
    <property type="entry name" value="Elm1-like"/>
</dbReference>
<sequence length="335" mass="36273">MEHADSPERIVLIRETTGPRLPTWLLDDGHAGNLRQAQALAHALGIAPQHHWTLQRRAPWCWAAPRLLPASTQAFGAAFAQALQRPPALAIGCGRQAALATRLLRRRGARVAQILDPRVDPRHWDVVIAPEHDGLRGENVISLIGSLHPVDASWLANGRAAFPHLQQLPGPRTALLIGGPSAHFAMDTQALAHWLDALVASVARQGGSLMVTTSRRTPGGVGALLAERLRAVPHARWDGADANPYAGFLGWAERIVCTPDSVNMLSEACATEVPVEVFAPERVGGRPAQFLEQLMALSRIRRFAPEQPAWPVTPLRETARVAALVHQRLGLPTLA</sequence>
<protein>
    <submittedName>
        <fullName evidence="1">Nucleoside-diphosphate sugar epimerase</fullName>
    </submittedName>
</protein>
<dbReference type="PANTHER" id="PTHR33986:SF15">
    <property type="entry name" value="MITOCHONDRIAL FISSION PROTEIN ELM1"/>
    <property type="match status" value="1"/>
</dbReference>
<dbReference type="AlphaFoldDB" id="A0A4Q1JTE3"/>